<feature type="non-terminal residue" evidence="1">
    <location>
        <position position="246"/>
    </location>
</feature>
<dbReference type="EMBL" id="CAJNOQ010016736">
    <property type="protein sequence ID" value="CAF1386633.1"/>
    <property type="molecule type" value="Genomic_DNA"/>
</dbReference>
<keyword evidence="3" id="KW-1185">Reference proteome</keyword>
<proteinExistence type="predicted"/>
<feature type="non-terminal residue" evidence="1">
    <location>
        <position position="1"/>
    </location>
</feature>
<comment type="caution">
    <text evidence="1">The sequence shown here is derived from an EMBL/GenBank/DDBJ whole genome shotgun (WGS) entry which is preliminary data.</text>
</comment>
<evidence type="ECO:0000313" key="1">
    <source>
        <dbReference type="EMBL" id="CAF1386633.1"/>
    </source>
</evidence>
<name>A0A815K5E9_9BILA</name>
<organism evidence="1 3">
    <name type="scientific">Didymodactylos carnosus</name>
    <dbReference type="NCBI Taxonomy" id="1234261"/>
    <lineage>
        <taxon>Eukaryota</taxon>
        <taxon>Metazoa</taxon>
        <taxon>Spiralia</taxon>
        <taxon>Gnathifera</taxon>
        <taxon>Rotifera</taxon>
        <taxon>Eurotatoria</taxon>
        <taxon>Bdelloidea</taxon>
        <taxon>Philodinida</taxon>
        <taxon>Philodinidae</taxon>
        <taxon>Didymodactylos</taxon>
    </lineage>
</organism>
<dbReference type="Proteomes" id="UP000681722">
    <property type="component" value="Unassembled WGS sequence"/>
</dbReference>
<sequence length="246" mass="28136">MSNSASSSTTLNSSTSQHNINELKQSIVKKVFIDVQAKKPNSWHGKCSVCSQNVVDKYSTTSNFARHMKTKHETIYEEWLAKKNVNTDAKQRNLDDMIKQKTNKYSSTDPRQVKLTESIVKDLIIECGVPLSLVDQNGHHTADVLLAEFGKVINYYHIEKKLVRLITDNAANNIKAFDDILLPDFETYFENDDCNNDGNGSLQNNNDDDDCEEIFNDDSYDPWGNFIDFPRVKDREMSAWAFTKFC</sequence>
<evidence type="ECO:0000313" key="2">
    <source>
        <dbReference type="EMBL" id="CAF4281508.1"/>
    </source>
</evidence>
<dbReference type="EMBL" id="CAJOBC010082136">
    <property type="protein sequence ID" value="CAF4281508.1"/>
    <property type="molecule type" value="Genomic_DNA"/>
</dbReference>
<gene>
    <name evidence="1" type="ORF">GPM918_LOCUS32589</name>
    <name evidence="2" type="ORF">SRO942_LOCUS33258</name>
</gene>
<protein>
    <recommendedName>
        <fullName evidence="4">BED-type domain-containing protein</fullName>
    </recommendedName>
</protein>
<evidence type="ECO:0008006" key="4">
    <source>
        <dbReference type="Google" id="ProtNLM"/>
    </source>
</evidence>
<evidence type="ECO:0000313" key="3">
    <source>
        <dbReference type="Proteomes" id="UP000663829"/>
    </source>
</evidence>
<reference evidence="1" key="1">
    <citation type="submission" date="2021-02" db="EMBL/GenBank/DDBJ databases">
        <authorList>
            <person name="Nowell W R."/>
        </authorList>
    </citation>
    <scope>NUCLEOTIDE SEQUENCE</scope>
</reference>
<dbReference type="AlphaFoldDB" id="A0A815K5E9"/>
<dbReference type="Proteomes" id="UP000663829">
    <property type="component" value="Unassembled WGS sequence"/>
</dbReference>
<accession>A0A815K5E9</accession>
<dbReference type="OrthoDB" id="10044939at2759"/>